<dbReference type="PANTHER" id="PTHR40465:SF1">
    <property type="entry name" value="DUF6534 DOMAIN-CONTAINING PROTEIN"/>
    <property type="match status" value="1"/>
</dbReference>
<feature type="transmembrane region" description="Helical" evidence="2">
    <location>
        <begin position="224"/>
        <end position="244"/>
    </location>
</feature>
<accession>A0ABR3FIM8</accession>
<dbReference type="EMBL" id="JBAHYK010000341">
    <property type="protein sequence ID" value="KAL0575047.1"/>
    <property type="molecule type" value="Genomic_DNA"/>
</dbReference>
<comment type="caution">
    <text evidence="4">The sequence shown here is derived from an EMBL/GenBank/DDBJ whole genome shotgun (WGS) entry which is preliminary data.</text>
</comment>
<dbReference type="Pfam" id="PF20152">
    <property type="entry name" value="DUF6534"/>
    <property type="match status" value="1"/>
</dbReference>
<proteinExistence type="predicted"/>
<gene>
    <name evidence="4" type="ORF">V5O48_006920</name>
</gene>
<keyword evidence="2" id="KW-0472">Membrane</keyword>
<evidence type="ECO:0000313" key="5">
    <source>
        <dbReference type="Proteomes" id="UP001465976"/>
    </source>
</evidence>
<dbReference type="InterPro" id="IPR045339">
    <property type="entry name" value="DUF6534"/>
</dbReference>
<evidence type="ECO:0000259" key="3">
    <source>
        <dbReference type="Pfam" id="PF20152"/>
    </source>
</evidence>
<dbReference type="PANTHER" id="PTHR40465">
    <property type="entry name" value="CHROMOSOME 1, WHOLE GENOME SHOTGUN SEQUENCE"/>
    <property type="match status" value="1"/>
</dbReference>
<feature type="transmembrane region" description="Helical" evidence="2">
    <location>
        <begin position="155"/>
        <end position="178"/>
    </location>
</feature>
<feature type="region of interest" description="Disordered" evidence="1">
    <location>
        <begin position="252"/>
        <end position="274"/>
    </location>
</feature>
<reference evidence="4 5" key="1">
    <citation type="submission" date="2024-02" db="EMBL/GenBank/DDBJ databases">
        <title>A draft genome for the cacao thread blight pathogen Marasmius crinis-equi.</title>
        <authorList>
            <person name="Cohen S.P."/>
            <person name="Baruah I.K."/>
            <person name="Amoako-Attah I."/>
            <person name="Bukari Y."/>
            <person name="Meinhardt L.W."/>
            <person name="Bailey B.A."/>
        </authorList>
    </citation>
    <scope>NUCLEOTIDE SEQUENCE [LARGE SCALE GENOMIC DNA]</scope>
    <source>
        <strain evidence="4 5">GH-76</strain>
    </source>
</reference>
<feature type="transmembrane region" description="Helical" evidence="2">
    <location>
        <begin position="116"/>
        <end position="143"/>
    </location>
</feature>
<protein>
    <recommendedName>
        <fullName evidence="3">DUF6534 domain-containing protein</fullName>
    </recommendedName>
</protein>
<dbReference type="Proteomes" id="UP001465976">
    <property type="component" value="Unassembled WGS sequence"/>
</dbReference>
<name>A0ABR3FIM8_9AGAR</name>
<keyword evidence="5" id="KW-1185">Reference proteome</keyword>
<feature type="transmembrane region" description="Helical" evidence="2">
    <location>
        <begin position="41"/>
        <end position="63"/>
    </location>
</feature>
<evidence type="ECO:0000313" key="4">
    <source>
        <dbReference type="EMBL" id="KAL0575047.1"/>
    </source>
</evidence>
<feature type="region of interest" description="Disordered" evidence="1">
    <location>
        <begin position="289"/>
        <end position="322"/>
    </location>
</feature>
<keyword evidence="2" id="KW-1133">Transmembrane helix</keyword>
<keyword evidence="2" id="KW-0812">Transmembrane</keyword>
<evidence type="ECO:0000256" key="2">
    <source>
        <dbReference type="SAM" id="Phobius"/>
    </source>
</evidence>
<feature type="transmembrane region" description="Helical" evidence="2">
    <location>
        <begin position="83"/>
        <end position="104"/>
    </location>
</feature>
<feature type="transmembrane region" description="Helical" evidence="2">
    <location>
        <begin position="199"/>
        <end position="218"/>
    </location>
</feature>
<evidence type="ECO:0000256" key="1">
    <source>
        <dbReference type="SAM" id="MobiDB-lite"/>
    </source>
</evidence>
<sequence length="322" mass="35642">MGRYDDPIGSVMISTWVCSMLEMLIIRDTIYYYTSYKKDSLALKAFVGTVVLVDFVSLISDYADVYLLSVKFWGNEVVLQEQYWPVPAYLATTGLVALLVQGFLIHRVWVLTKNWFALMILAFGALASFGGSMATSISFAIFRAYSDRYKGRIPVILWMSTTTATDVAITIVLILRLYGMKTSFKQTETLIYRLIRTSMQTGTTTCVVAIITLITYLVNNASNVETAFAFILGRVYVLTLLYNVNLRASHQEQPASQSQGESGAPPRNVGPNVSFGGIQVHRTAHVHMDEEEYALGTPSKKNANGASRNDADSDGESIVIKG</sequence>
<organism evidence="4 5">
    <name type="scientific">Marasmius crinis-equi</name>
    <dbReference type="NCBI Taxonomy" id="585013"/>
    <lineage>
        <taxon>Eukaryota</taxon>
        <taxon>Fungi</taxon>
        <taxon>Dikarya</taxon>
        <taxon>Basidiomycota</taxon>
        <taxon>Agaricomycotina</taxon>
        <taxon>Agaricomycetes</taxon>
        <taxon>Agaricomycetidae</taxon>
        <taxon>Agaricales</taxon>
        <taxon>Marasmiineae</taxon>
        <taxon>Marasmiaceae</taxon>
        <taxon>Marasmius</taxon>
    </lineage>
</organism>
<feature type="domain" description="DUF6534" evidence="3">
    <location>
        <begin position="163"/>
        <end position="249"/>
    </location>
</feature>
<feature type="compositionally biased region" description="Polar residues" evidence="1">
    <location>
        <begin position="252"/>
        <end position="261"/>
    </location>
</feature>